<keyword evidence="5" id="KW-0378">Hydrolase</keyword>
<gene>
    <name evidence="14" type="primary">XRCC6</name>
    <name evidence="14" type="ORF">AK812_SmicGene26830</name>
</gene>
<feature type="region of interest" description="Disordered" evidence="12">
    <location>
        <begin position="1"/>
        <end position="36"/>
    </location>
</feature>
<dbReference type="Proteomes" id="UP000186817">
    <property type="component" value="Unassembled WGS sequence"/>
</dbReference>
<accession>A0A1Q9D8D9</accession>
<dbReference type="GO" id="GO:0043564">
    <property type="term" value="C:Ku70:Ku80 complex"/>
    <property type="evidence" value="ECO:0007669"/>
    <property type="project" value="InterPro"/>
</dbReference>
<comment type="similarity">
    <text evidence="2">Belongs to the ku70 family.</text>
</comment>
<evidence type="ECO:0000259" key="13">
    <source>
        <dbReference type="PROSITE" id="PS50800"/>
    </source>
</evidence>
<dbReference type="OrthoDB" id="442225at2759"/>
<evidence type="ECO:0000256" key="2">
    <source>
        <dbReference type="ARBA" id="ARBA00005240"/>
    </source>
</evidence>
<dbReference type="NCBIfam" id="TIGR00578">
    <property type="entry name" value="ku70"/>
    <property type="match status" value="1"/>
</dbReference>
<feature type="domain" description="SAP" evidence="13">
    <location>
        <begin position="579"/>
        <end position="613"/>
    </location>
</feature>
<organism evidence="14 15">
    <name type="scientific">Symbiodinium microadriaticum</name>
    <name type="common">Dinoflagellate</name>
    <name type="synonym">Zooxanthella microadriatica</name>
    <dbReference type="NCBI Taxonomy" id="2951"/>
    <lineage>
        <taxon>Eukaryota</taxon>
        <taxon>Sar</taxon>
        <taxon>Alveolata</taxon>
        <taxon>Dinophyceae</taxon>
        <taxon>Suessiales</taxon>
        <taxon>Symbiodiniaceae</taxon>
        <taxon>Symbiodinium</taxon>
    </lineage>
</organism>
<evidence type="ECO:0000256" key="9">
    <source>
        <dbReference type="ARBA" id="ARBA00023172"/>
    </source>
</evidence>
<dbReference type="InterPro" id="IPR036465">
    <property type="entry name" value="vWFA_dom_sf"/>
</dbReference>
<dbReference type="Pfam" id="PF03731">
    <property type="entry name" value="Ku_N"/>
    <property type="match status" value="1"/>
</dbReference>
<dbReference type="InterPro" id="IPR005161">
    <property type="entry name" value="Ku_N"/>
</dbReference>
<dbReference type="InterPro" id="IPR005160">
    <property type="entry name" value="Ku_C"/>
</dbReference>
<dbReference type="GO" id="GO:0003678">
    <property type="term" value="F:DNA helicase activity"/>
    <property type="evidence" value="ECO:0007669"/>
    <property type="project" value="InterPro"/>
</dbReference>
<dbReference type="SUPFAM" id="SSF68906">
    <property type="entry name" value="SAP domain"/>
    <property type="match status" value="1"/>
</dbReference>
<dbReference type="PANTHER" id="PTHR12604:SF2">
    <property type="entry name" value="X-RAY REPAIR CROSS-COMPLEMENTING PROTEIN 6"/>
    <property type="match status" value="1"/>
</dbReference>
<dbReference type="Gene3D" id="4.10.970.10">
    <property type="entry name" value="Ku70, bridge and pillars"/>
    <property type="match status" value="1"/>
</dbReference>
<sequence length="1160" mass="128227">MADFDPTDYDGRAGDPLNPDEPEDESGGPNPQDTPQLKDAVLFVIDASSKDCLKPLKPDGRCLLAEAMASAASVLKAKVISSPEDKVGVLLYGVREKQNPNNFDGIRLLLDLDRPSAQRIKQLQQESTRTPAQLAERYGVGRAVPVSDVFWTSTTIFNLGANQSQFDSRIFLFTCNDAPSAAREELAAARTRVQDLMDMGVVVEFFPLHFPGQDFSIERFWGELLPVDPTDYLQRAAVRLEDVERVVRMRTHRKRTLQRLAFHLCPGVEASVSVFVTMLEAKVPPPVYLLNENNKPLKAESKQICEQTGALLHPVDDIATYVEVAGHRIFVTRAETQEAKHFGDPSLRVLGFKPLSSLQDHHRMFHAYFVYPNERGFTGSAALLSSLVSVMLERKVLALASYVARRNSEPVLVALLPQAEVEEEGDQRQPPGFHMVRLPWAEEIRQLSFPLADGFPAVMPENLKERAQEVVRSLQLPDFVPGCAENPVLQKHYAAVQALALSEEQPEETVDVLQPDAAHLETKKPLFLAWKEALDAAAPLRKRGAAEGEGAVKKFPRREAPAVPVDLEAMRALVTSGEFERLTVPALRDWLKGQGIANTGKKQDLLDRIRAYCKGTGPEPPFSPTDDDLVEALEDFERQAEEERLNEEVAVAAQVPAKADFLRKRMQAGRTRSKQSVAERSGLVAFAVAMAKLSEEEQQMVRELGWPVELLEDPQKQPRLIHSPEEFARALLLQDHLEDIVILQDGLKRAGLAESEALPPWLSKALDSAEGSVLQCLRQLEPAELAAHKAALEFPDDRGVQREALPRPYPFCLWDDTGATKLPEASALPEAWRDLSQRLVAAEALKAKGELDESHLYVCELRRLRERAANDAAAGCGCKEPTKSLCRRHARDWFGELSRWTLYWNCYDDGIFIGGRGSGKGLHVDQVLWSNIGKQWRGYKLMVTWPAGVESTQYVRELPDAHFRPPLGEPQLRALRSASRIALLRPGDLFICSGGVAHATLSASKDVSVTGYESLVSLHPRLVAHLLETGSGSGPCALDKGVMEGEELRELRISLLQRLMALLKEQTASKLISEIESAAPFGVPLSLPCMALRQQLASAASQVAADPNFAVLAGGAGVCRLLAGSACLDRGKELGQLETPWKRLRRDGPEKTDMDLRSHA</sequence>
<evidence type="ECO:0000256" key="3">
    <source>
        <dbReference type="ARBA" id="ARBA00022741"/>
    </source>
</evidence>
<evidence type="ECO:0000313" key="14">
    <source>
        <dbReference type="EMBL" id="OLP91472.1"/>
    </source>
</evidence>
<dbReference type="InterPro" id="IPR006165">
    <property type="entry name" value="Ku70"/>
</dbReference>
<dbReference type="GO" id="GO:0003684">
    <property type="term" value="F:damaged DNA binding"/>
    <property type="evidence" value="ECO:0007669"/>
    <property type="project" value="InterPro"/>
</dbReference>
<dbReference type="GO" id="GO:0000723">
    <property type="term" value="P:telomere maintenance"/>
    <property type="evidence" value="ECO:0007669"/>
    <property type="project" value="InterPro"/>
</dbReference>
<evidence type="ECO:0000256" key="5">
    <source>
        <dbReference type="ARBA" id="ARBA00022801"/>
    </source>
</evidence>
<dbReference type="PROSITE" id="PS50800">
    <property type="entry name" value="SAP"/>
    <property type="match status" value="1"/>
</dbReference>
<comment type="subcellular location">
    <subcellularLocation>
        <location evidence="1">Nucleus</location>
    </subcellularLocation>
</comment>
<dbReference type="GO" id="GO:0006303">
    <property type="term" value="P:double-strand break repair via nonhomologous end joining"/>
    <property type="evidence" value="ECO:0007669"/>
    <property type="project" value="InterPro"/>
</dbReference>
<keyword evidence="8" id="KW-0238">DNA-binding</keyword>
<keyword evidence="9" id="KW-0233">DNA recombination</keyword>
<protein>
    <submittedName>
        <fullName evidence="14">X-ray repair cross-complementing protein 5</fullName>
    </submittedName>
</protein>
<dbReference type="Gene3D" id="2.40.290.10">
    <property type="match status" value="1"/>
</dbReference>
<dbReference type="Pfam" id="PF02735">
    <property type="entry name" value="Ku"/>
    <property type="match status" value="1"/>
</dbReference>
<dbReference type="EMBL" id="LSRX01000664">
    <property type="protein sequence ID" value="OLP91472.1"/>
    <property type="molecule type" value="Genomic_DNA"/>
</dbReference>
<dbReference type="SUPFAM" id="SSF51197">
    <property type="entry name" value="Clavaminate synthase-like"/>
    <property type="match status" value="1"/>
</dbReference>
<reference evidence="14 15" key="1">
    <citation type="submission" date="2016-02" db="EMBL/GenBank/DDBJ databases">
        <title>Genome analysis of coral dinoflagellate symbionts highlights evolutionary adaptations to a symbiotic lifestyle.</title>
        <authorList>
            <person name="Aranda M."/>
            <person name="Li Y."/>
            <person name="Liew Y.J."/>
            <person name="Baumgarten S."/>
            <person name="Simakov O."/>
            <person name="Wilson M."/>
            <person name="Piel J."/>
            <person name="Ashoor H."/>
            <person name="Bougouffa S."/>
            <person name="Bajic V.B."/>
            <person name="Ryu T."/>
            <person name="Ravasi T."/>
            <person name="Bayer T."/>
            <person name="Micklem G."/>
            <person name="Kim H."/>
            <person name="Bhak J."/>
            <person name="Lajeunesse T.C."/>
            <person name="Voolstra C.R."/>
        </authorList>
    </citation>
    <scope>NUCLEOTIDE SEQUENCE [LARGE SCALE GENOMIC DNA]</scope>
    <source>
        <strain evidence="14 15">CCMP2467</strain>
    </source>
</reference>
<evidence type="ECO:0000313" key="15">
    <source>
        <dbReference type="Proteomes" id="UP000186817"/>
    </source>
</evidence>
<dbReference type="SMART" id="SM00559">
    <property type="entry name" value="Ku78"/>
    <property type="match status" value="1"/>
</dbReference>
<dbReference type="SMART" id="SM00513">
    <property type="entry name" value="SAP"/>
    <property type="match status" value="1"/>
</dbReference>
<dbReference type="AlphaFoldDB" id="A0A1Q9D8D9"/>
<keyword evidence="15" id="KW-1185">Reference proteome</keyword>
<keyword evidence="4" id="KW-0227">DNA damage</keyword>
<keyword evidence="7" id="KW-0067">ATP-binding</keyword>
<dbReference type="InterPro" id="IPR016194">
    <property type="entry name" value="SPOC-like_C_dom_sf"/>
</dbReference>
<evidence type="ECO:0000256" key="6">
    <source>
        <dbReference type="ARBA" id="ARBA00022806"/>
    </source>
</evidence>
<dbReference type="InterPro" id="IPR036361">
    <property type="entry name" value="SAP_dom_sf"/>
</dbReference>
<evidence type="ECO:0000256" key="1">
    <source>
        <dbReference type="ARBA" id="ARBA00004123"/>
    </source>
</evidence>
<keyword evidence="6" id="KW-0347">Helicase</keyword>
<comment type="caution">
    <text evidence="14">The sequence shown here is derived from an EMBL/GenBank/DDBJ whole genome shotgun (WGS) entry which is preliminary data.</text>
</comment>
<dbReference type="Gene3D" id="3.40.50.410">
    <property type="entry name" value="von Willebrand factor, type A domain"/>
    <property type="match status" value="1"/>
</dbReference>
<dbReference type="GO" id="GO:0042162">
    <property type="term" value="F:telomeric DNA binding"/>
    <property type="evidence" value="ECO:0007669"/>
    <property type="project" value="InterPro"/>
</dbReference>
<dbReference type="GO" id="GO:0006310">
    <property type="term" value="P:DNA recombination"/>
    <property type="evidence" value="ECO:0007669"/>
    <property type="project" value="UniProtKB-KW"/>
</dbReference>
<name>A0A1Q9D8D9_SYMMI</name>
<evidence type="ECO:0000256" key="11">
    <source>
        <dbReference type="ARBA" id="ARBA00023242"/>
    </source>
</evidence>
<evidence type="ECO:0000256" key="12">
    <source>
        <dbReference type="SAM" id="MobiDB-lite"/>
    </source>
</evidence>
<dbReference type="SUPFAM" id="SSF53300">
    <property type="entry name" value="vWA-like"/>
    <property type="match status" value="1"/>
</dbReference>
<dbReference type="Pfam" id="PF02037">
    <property type="entry name" value="SAP"/>
    <property type="match status" value="1"/>
</dbReference>
<dbReference type="InterPro" id="IPR006164">
    <property type="entry name" value="DNA_bd_Ku70/Ku80"/>
</dbReference>
<dbReference type="InterPro" id="IPR047087">
    <property type="entry name" value="KU70_core_dom"/>
</dbReference>
<evidence type="ECO:0000256" key="4">
    <source>
        <dbReference type="ARBA" id="ARBA00022763"/>
    </source>
</evidence>
<dbReference type="CDD" id="cd00788">
    <property type="entry name" value="KU70"/>
    <property type="match status" value="1"/>
</dbReference>
<evidence type="ECO:0000256" key="8">
    <source>
        <dbReference type="ARBA" id="ARBA00023125"/>
    </source>
</evidence>
<dbReference type="Gene3D" id="1.10.1600.10">
    <property type="match status" value="1"/>
</dbReference>
<dbReference type="GO" id="GO:0016787">
    <property type="term" value="F:hydrolase activity"/>
    <property type="evidence" value="ECO:0007669"/>
    <property type="project" value="UniProtKB-KW"/>
</dbReference>
<keyword evidence="10" id="KW-0234">DNA repair</keyword>
<dbReference type="InterPro" id="IPR027388">
    <property type="entry name" value="Ku70_bridge/pillars_dom_sf"/>
</dbReference>
<dbReference type="PANTHER" id="PTHR12604">
    <property type="entry name" value="KU AUTOANTIGEN DNA HELICASE"/>
    <property type="match status" value="1"/>
</dbReference>
<keyword evidence="3" id="KW-0547">Nucleotide-binding</keyword>
<dbReference type="GO" id="GO:0005524">
    <property type="term" value="F:ATP binding"/>
    <property type="evidence" value="ECO:0007669"/>
    <property type="project" value="UniProtKB-KW"/>
</dbReference>
<proteinExistence type="inferred from homology"/>
<evidence type="ECO:0000256" key="7">
    <source>
        <dbReference type="ARBA" id="ARBA00022840"/>
    </source>
</evidence>
<evidence type="ECO:0000256" key="10">
    <source>
        <dbReference type="ARBA" id="ARBA00023204"/>
    </source>
</evidence>
<dbReference type="Gene3D" id="1.10.720.30">
    <property type="entry name" value="SAP domain"/>
    <property type="match status" value="1"/>
</dbReference>
<dbReference type="InterPro" id="IPR003034">
    <property type="entry name" value="SAP_dom"/>
</dbReference>
<dbReference type="GO" id="GO:0003690">
    <property type="term" value="F:double-stranded DNA binding"/>
    <property type="evidence" value="ECO:0007669"/>
    <property type="project" value="TreeGrafter"/>
</dbReference>
<dbReference type="SUPFAM" id="SSF100939">
    <property type="entry name" value="SPOC domain-like"/>
    <property type="match status" value="1"/>
</dbReference>
<keyword evidence="11" id="KW-0539">Nucleus</keyword>
<dbReference type="Pfam" id="PF03730">
    <property type="entry name" value="Ku_C"/>
    <property type="match status" value="1"/>
</dbReference>